<keyword evidence="3" id="KW-0805">Transcription regulation</keyword>
<evidence type="ECO:0000256" key="5">
    <source>
        <dbReference type="ARBA" id="ARBA00023163"/>
    </source>
</evidence>
<dbReference type="RefSeq" id="XP_070883835.1">
    <property type="nucleotide sequence ID" value="XM_071025449.1"/>
</dbReference>
<comment type="caution">
    <text evidence="8">The sequence shown here is derived from an EMBL/GenBank/DDBJ whole genome shotgun (WGS) entry which is preliminary data.</text>
</comment>
<dbReference type="InterPro" id="IPR052360">
    <property type="entry name" value="Transcr_Regulatory_Proteins"/>
</dbReference>
<dbReference type="InterPro" id="IPR001138">
    <property type="entry name" value="Zn2Cys6_DnaBD"/>
</dbReference>
<dbReference type="PROSITE" id="PS50048">
    <property type="entry name" value="ZN2_CY6_FUNGAL_2"/>
    <property type="match status" value="1"/>
</dbReference>
<dbReference type="GeneID" id="98140521"/>
<organism evidence="8 9">
    <name type="scientific">Aspergillus lucknowensis</name>
    <dbReference type="NCBI Taxonomy" id="176173"/>
    <lineage>
        <taxon>Eukaryota</taxon>
        <taxon>Fungi</taxon>
        <taxon>Dikarya</taxon>
        <taxon>Ascomycota</taxon>
        <taxon>Pezizomycotina</taxon>
        <taxon>Eurotiomycetes</taxon>
        <taxon>Eurotiomycetidae</taxon>
        <taxon>Eurotiales</taxon>
        <taxon>Aspergillaceae</taxon>
        <taxon>Aspergillus</taxon>
        <taxon>Aspergillus subgen. Nidulantes</taxon>
    </lineage>
</organism>
<keyword evidence="4" id="KW-0238">DNA-binding</keyword>
<keyword evidence="2" id="KW-0862">Zinc</keyword>
<evidence type="ECO:0000256" key="1">
    <source>
        <dbReference type="ARBA" id="ARBA00022723"/>
    </source>
</evidence>
<reference evidence="8 9" key="1">
    <citation type="submission" date="2024-07" db="EMBL/GenBank/DDBJ databases">
        <title>Section-level genome sequencing and comparative genomics of Aspergillus sections Usti and Cavernicolus.</title>
        <authorList>
            <consortium name="Lawrence Berkeley National Laboratory"/>
            <person name="Nybo J.L."/>
            <person name="Vesth T.C."/>
            <person name="Theobald S."/>
            <person name="Frisvad J.C."/>
            <person name="Larsen T.O."/>
            <person name="Kjaerboelling I."/>
            <person name="Rothschild-Mancinelli K."/>
            <person name="Lyhne E.K."/>
            <person name="Kogle M.E."/>
            <person name="Barry K."/>
            <person name="Clum A."/>
            <person name="Na H."/>
            <person name="Ledsgaard L."/>
            <person name="Lin J."/>
            <person name="Lipzen A."/>
            <person name="Kuo A."/>
            <person name="Riley R."/>
            <person name="Mondo S."/>
            <person name="Labutti K."/>
            <person name="Haridas S."/>
            <person name="Pangalinan J."/>
            <person name="Salamov A.A."/>
            <person name="Simmons B.A."/>
            <person name="Magnuson J.K."/>
            <person name="Chen J."/>
            <person name="Drula E."/>
            <person name="Henrissat B."/>
            <person name="Wiebenga A."/>
            <person name="Lubbers R.J."/>
            <person name="Gomes A.C."/>
            <person name="Macurrencykelacurrency M.R."/>
            <person name="Stajich J."/>
            <person name="Grigoriev I.V."/>
            <person name="Mortensen U.H."/>
            <person name="De Vries R.P."/>
            <person name="Baker S.E."/>
            <person name="Andersen M.R."/>
        </authorList>
    </citation>
    <scope>NUCLEOTIDE SEQUENCE [LARGE SCALE GENOMIC DNA]</scope>
    <source>
        <strain evidence="8 9">CBS 449.75</strain>
    </source>
</reference>
<evidence type="ECO:0000313" key="8">
    <source>
        <dbReference type="EMBL" id="KAL2864856.1"/>
    </source>
</evidence>
<dbReference type="PROSITE" id="PS00463">
    <property type="entry name" value="ZN2_CY6_FUNGAL_1"/>
    <property type="match status" value="1"/>
</dbReference>
<protein>
    <recommendedName>
        <fullName evidence="7">Zn(2)-C6 fungal-type domain-containing protein</fullName>
    </recommendedName>
</protein>
<dbReference type="Pfam" id="PF00172">
    <property type="entry name" value="Zn_clus"/>
    <property type="match status" value="1"/>
</dbReference>
<keyword evidence="6" id="KW-0539">Nucleus</keyword>
<gene>
    <name evidence="8" type="ORF">BJX67DRAFT_200423</name>
</gene>
<feature type="domain" description="Zn(2)-C6 fungal-type" evidence="7">
    <location>
        <begin position="23"/>
        <end position="51"/>
    </location>
</feature>
<dbReference type="SUPFAM" id="SSF57701">
    <property type="entry name" value="Zn2/Cys6 DNA-binding domain"/>
    <property type="match status" value="1"/>
</dbReference>
<dbReference type="PANTHER" id="PTHR36206">
    <property type="entry name" value="ASPERCRYPTIN BIOSYNTHESIS CLUSTER-SPECIFIC TRANSCRIPTION REGULATOR ATNN-RELATED"/>
    <property type="match status" value="1"/>
</dbReference>
<keyword evidence="9" id="KW-1185">Reference proteome</keyword>
<dbReference type="Proteomes" id="UP001610432">
    <property type="component" value="Unassembled WGS sequence"/>
</dbReference>
<dbReference type="CDD" id="cd00067">
    <property type="entry name" value="GAL4"/>
    <property type="match status" value="1"/>
</dbReference>
<dbReference type="PANTHER" id="PTHR36206:SF16">
    <property type="entry name" value="TRANSCRIPTION FACTOR DOMAIN-CONTAINING PROTEIN-RELATED"/>
    <property type="match status" value="1"/>
</dbReference>
<sequence>MPPMASSIPSAKRRKVTSRVKSGCRTCKIRRVKCDEQKPSCSQCVQSGRACEGYGIWEVSPSIRPPTPNQRLLSLIYPPRTLPNLDLDEKLYLHRFRNQLAEKLALPFGCHFWTSLVLQLSLSEPAVLHASIALASAYEANVPSHSRATFLRNAPATSFLLRQYNRAIRALTSSVSSSSVSSDDTASLRVAVVSCVLFICLEIFRGNLNAMQAHFGSGVKLLCQLQRRQPQLPPTSGTVLVAQDPECLDDHLVDVFTRINLQFIMLGYSAQQKGTFVSPFQYGRRFHIPRQFRSGREARQYSNTILLAVIYLIKDIEATTLTTGTHPPPPSLAAFEKQKALQVALAEWIDAYEHSVEFLVSTSPQEDIGLLMLRIYADVCTILVATCFSIKETAYDAHIFVFESIMKRYRDSISEKRNPAHSSKNKDSAGSSPCEPRFTLDIGFFPPLYFTALKCRNQTVRHEALSILRKFRSLEGPWTGSMLARVAGHVVNLEEQHFVKALLPAGTSKPTTTPTAAVTPGLSPQVVLPEFCRFHCVEWHLPSGCDGNSNCAFLTLRRFRHELGKVGDWCITQCTVDLSLGFEDKE</sequence>
<evidence type="ECO:0000259" key="7">
    <source>
        <dbReference type="PROSITE" id="PS50048"/>
    </source>
</evidence>
<evidence type="ECO:0000313" key="9">
    <source>
        <dbReference type="Proteomes" id="UP001610432"/>
    </source>
</evidence>
<dbReference type="Gene3D" id="4.10.240.10">
    <property type="entry name" value="Zn(2)-C6 fungal-type DNA-binding domain"/>
    <property type="match status" value="1"/>
</dbReference>
<dbReference type="EMBL" id="JBFXLQ010000037">
    <property type="protein sequence ID" value="KAL2864856.1"/>
    <property type="molecule type" value="Genomic_DNA"/>
</dbReference>
<dbReference type="InterPro" id="IPR036864">
    <property type="entry name" value="Zn2-C6_fun-type_DNA-bd_sf"/>
</dbReference>
<dbReference type="InterPro" id="IPR021858">
    <property type="entry name" value="Fun_TF"/>
</dbReference>
<evidence type="ECO:0000256" key="3">
    <source>
        <dbReference type="ARBA" id="ARBA00023015"/>
    </source>
</evidence>
<evidence type="ECO:0000256" key="4">
    <source>
        <dbReference type="ARBA" id="ARBA00023125"/>
    </source>
</evidence>
<evidence type="ECO:0000256" key="6">
    <source>
        <dbReference type="ARBA" id="ARBA00023242"/>
    </source>
</evidence>
<proteinExistence type="predicted"/>
<accession>A0ABR4LK30</accession>
<keyword evidence="1" id="KW-0479">Metal-binding</keyword>
<dbReference type="SMART" id="SM00066">
    <property type="entry name" value="GAL4"/>
    <property type="match status" value="1"/>
</dbReference>
<evidence type="ECO:0000256" key="2">
    <source>
        <dbReference type="ARBA" id="ARBA00022833"/>
    </source>
</evidence>
<keyword evidence="5" id="KW-0804">Transcription</keyword>
<name>A0ABR4LK30_9EURO</name>
<dbReference type="Pfam" id="PF11951">
    <property type="entry name" value="Fungal_trans_2"/>
    <property type="match status" value="1"/>
</dbReference>